<evidence type="ECO:0000313" key="2">
    <source>
        <dbReference type="Proteomes" id="UP000287447"/>
    </source>
</evidence>
<dbReference type="GO" id="GO:0016791">
    <property type="term" value="F:phosphatase activity"/>
    <property type="evidence" value="ECO:0007669"/>
    <property type="project" value="TreeGrafter"/>
</dbReference>
<sequence>MGLGESAGRDNLMELRAPEATLKAFKAYEAVRHRLPTPPRQGSAERAAGLLALADRFDAFVLDGFGVLNVGEGAIPGAVDAVTELQRMGKTVIVLTNAAGYPKRLLMQRYSRLGFSFDPANAVSSREVMLHALAQYPKHKWGAMAATKFGTEELEDHDIAFLGDDPGPYAEVDAFILFGSSEWTPERQRLIEQALQARPRPILVGNPDIVAPVEGGMSWEPGHYAHNMADASGVEPEFFGKPFKAAFEAVLARIPEIVDRDRIAMVGDTLQTDVLGGLAAGIGTILVTDHGFFANADFEAGIDLAKISPDYIIPTP</sequence>
<dbReference type="GO" id="GO:0005737">
    <property type="term" value="C:cytoplasm"/>
    <property type="evidence" value="ECO:0007669"/>
    <property type="project" value="TreeGrafter"/>
</dbReference>
<reference evidence="2" key="1">
    <citation type="submission" date="2019-01" db="EMBL/GenBank/DDBJ databases">
        <title>Gri0909 isolated from a small marine red alga.</title>
        <authorList>
            <person name="Kim J."/>
            <person name="Jeong S.E."/>
            <person name="Jeon C.O."/>
        </authorList>
    </citation>
    <scope>NUCLEOTIDE SEQUENCE [LARGE SCALE GENOMIC DNA]</scope>
    <source>
        <strain evidence="2">Gri0909</strain>
    </source>
</reference>
<dbReference type="SUPFAM" id="SSF56784">
    <property type="entry name" value="HAD-like"/>
    <property type="match status" value="1"/>
</dbReference>
<dbReference type="EMBL" id="SADE01000001">
    <property type="protein sequence ID" value="RVU37749.1"/>
    <property type="molecule type" value="Genomic_DNA"/>
</dbReference>
<dbReference type="InterPro" id="IPR006357">
    <property type="entry name" value="HAD-SF_hydro_IIA"/>
</dbReference>
<protein>
    <submittedName>
        <fullName evidence="1">HAD-IIA family hydrolase</fullName>
    </submittedName>
</protein>
<keyword evidence="2" id="KW-1185">Reference proteome</keyword>
<dbReference type="NCBIfam" id="TIGR01460">
    <property type="entry name" value="HAD-SF-IIA"/>
    <property type="match status" value="1"/>
</dbReference>
<dbReference type="OrthoDB" id="148966at2"/>
<dbReference type="InterPro" id="IPR036412">
    <property type="entry name" value="HAD-like_sf"/>
</dbReference>
<dbReference type="Proteomes" id="UP000287447">
    <property type="component" value="Unassembled WGS sequence"/>
</dbReference>
<organism evidence="1 2">
    <name type="scientific">Hwanghaeella grinnelliae</name>
    <dbReference type="NCBI Taxonomy" id="2500179"/>
    <lineage>
        <taxon>Bacteria</taxon>
        <taxon>Pseudomonadati</taxon>
        <taxon>Pseudomonadota</taxon>
        <taxon>Alphaproteobacteria</taxon>
        <taxon>Rhodospirillales</taxon>
        <taxon>Rhodospirillaceae</taxon>
        <taxon>Hwanghaeella</taxon>
    </lineage>
</organism>
<keyword evidence="1" id="KW-0378">Hydrolase</keyword>
<dbReference type="Pfam" id="PF13242">
    <property type="entry name" value="Hydrolase_like"/>
    <property type="match status" value="1"/>
</dbReference>
<comment type="caution">
    <text evidence="1">The sequence shown here is derived from an EMBL/GenBank/DDBJ whole genome shotgun (WGS) entry which is preliminary data.</text>
</comment>
<proteinExistence type="predicted"/>
<dbReference type="PANTHER" id="PTHR19288">
    <property type="entry name" value="4-NITROPHENYLPHOSPHATASE-RELATED"/>
    <property type="match status" value="1"/>
</dbReference>
<dbReference type="PANTHER" id="PTHR19288:SF90">
    <property type="entry name" value="OS08G0542600 PROTEIN"/>
    <property type="match status" value="1"/>
</dbReference>
<dbReference type="InterPro" id="IPR023214">
    <property type="entry name" value="HAD_sf"/>
</dbReference>
<gene>
    <name evidence="1" type="ORF">EOI86_00115</name>
</gene>
<dbReference type="AlphaFoldDB" id="A0A437QTF1"/>
<evidence type="ECO:0000313" key="1">
    <source>
        <dbReference type="EMBL" id="RVU37749.1"/>
    </source>
</evidence>
<dbReference type="Gene3D" id="3.40.50.1000">
    <property type="entry name" value="HAD superfamily/HAD-like"/>
    <property type="match status" value="2"/>
</dbReference>
<dbReference type="Pfam" id="PF13344">
    <property type="entry name" value="Hydrolase_6"/>
    <property type="match status" value="1"/>
</dbReference>
<name>A0A437QTF1_9PROT</name>
<accession>A0A437QTF1</accession>